<dbReference type="PANTHER" id="PTHR24044">
    <property type="entry name" value="NOTCH LIGAND FAMILY MEMBER"/>
    <property type="match status" value="1"/>
</dbReference>
<dbReference type="InterPro" id="IPR000742">
    <property type="entry name" value="EGF"/>
</dbReference>
<feature type="transmembrane region" description="Helical" evidence="9">
    <location>
        <begin position="367"/>
        <end position="390"/>
    </location>
</feature>
<evidence type="ECO:0000313" key="12">
    <source>
        <dbReference type="EMBL" id="GFR97464.1"/>
    </source>
</evidence>
<keyword evidence="3 7" id="KW-0677">Repeat</keyword>
<feature type="disulfide bond" evidence="6">
    <location>
        <begin position="127"/>
        <end position="136"/>
    </location>
</feature>
<feature type="domain" description="DSL" evidence="11">
    <location>
        <begin position="96"/>
        <end position="136"/>
    </location>
</feature>
<dbReference type="InterPro" id="IPR000152">
    <property type="entry name" value="EGF-type_Asp/Asn_hydroxyl_site"/>
</dbReference>
<dbReference type="Gene3D" id="2.10.25.140">
    <property type="match status" value="1"/>
</dbReference>
<dbReference type="InterPro" id="IPR001774">
    <property type="entry name" value="DSL"/>
</dbReference>
<comment type="caution">
    <text evidence="5">Lacks conserved residue(s) required for the propagation of feature annotation.</text>
</comment>
<evidence type="ECO:0000256" key="5">
    <source>
        <dbReference type="PROSITE-ProRule" id="PRU00076"/>
    </source>
</evidence>
<feature type="disulfide bond" evidence="5">
    <location>
        <begin position="165"/>
        <end position="174"/>
    </location>
</feature>
<evidence type="ECO:0000256" key="2">
    <source>
        <dbReference type="ARBA" id="ARBA00022536"/>
    </source>
</evidence>
<reference evidence="12 13" key="1">
    <citation type="journal article" date="2021" name="Elife">
        <title>Chloroplast acquisition without the gene transfer in kleptoplastic sea slugs, Plakobranchus ocellatus.</title>
        <authorList>
            <person name="Maeda T."/>
            <person name="Takahashi S."/>
            <person name="Yoshida T."/>
            <person name="Shimamura S."/>
            <person name="Takaki Y."/>
            <person name="Nagai Y."/>
            <person name="Toyoda A."/>
            <person name="Suzuki Y."/>
            <person name="Arimoto A."/>
            <person name="Ishii H."/>
            <person name="Satoh N."/>
            <person name="Nishiyama T."/>
            <person name="Hasebe M."/>
            <person name="Maruyama T."/>
            <person name="Minagawa J."/>
            <person name="Obokata J."/>
            <person name="Shigenobu S."/>
        </authorList>
    </citation>
    <scope>NUCLEOTIDE SEQUENCE [LARGE SCALE GENOMIC DNA]</scope>
</reference>
<keyword evidence="7" id="KW-0732">Signal</keyword>
<evidence type="ECO:0000256" key="3">
    <source>
        <dbReference type="ARBA" id="ARBA00022737"/>
    </source>
</evidence>
<evidence type="ECO:0000259" key="10">
    <source>
        <dbReference type="PROSITE" id="PS50026"/>
    </source>
</evidence>
<dbReference type="Gene3D" id="3.80.10.10">
    <property type="entry name" value="Ribonuclease Inhibitor"/>
    <property type="match status" value="1"/>
</dbReference>
<name>A0AAV4HIL6_9GAST</name>
<comment type="function">
    <text evidence="7">Putative Notch ligand involved in the mediation of Notch signaling.</text>
</comment>
<evidence type="ECO:0000256" key="8">
    <source>
        <dbReference type="SAM" id="MobiDB-lite"/>
    </source>
</evidence>
<keyword evidence="1 7" id="KW-0217">Developmental protein</keyword>
<dbReference type="Pfam" id="PF01414">
    <property type="entry name" value="DSL"/>
    <property type="match status" value="1"/>
</dbReference>
<feature type="compositionally biased region" description="Basic and acidic residues" evidence="8">
    <location>
        <begin position="410"/>
        <end position="422"/>
    </location>
</feature>
<evidence type="ECO:0000313" key="13">
    <source>
        <dbReference type="Proteomes" id="UP000762676"/>
    </source>
</evidence>
<dbReference type="PROSITE" id="PS51051">
    <property type="entry name" value="DSL"/>
    <property type="match status" value="1"/>
</dbReference>
<keyword evidence="7 9" id="KW-0472">Membrane</keyword>
<evidence type="ECO:0000259" key="11">
    <source>
        <dbReference type="PROSITE" id="PS51051"/>
    </source>
</evidence>
<feature type="domain" description="EGF-like" evidence="10">
    <location>
        <begin position="139"/>
        <end position="175"/>
    </location>
</feature>
<dbReference type="GO" id="GO:0016020">
    <property type="term" value="C:membrane"/>
    <property type="evidence" value="ECO:0007669"/>
    <property type="project" value="UniProtKB-SubCell"/>
</dbReference>
<dbReference type="InterPro" id="IPR050906">
    <property type="entry name" value="Notch_signaling"/>
</dbReference>
<dbReference type="PANTHER" id="PTHR24044:SF420">
    <property type="entry name" value="DELTA AND NOTCH-LIKE EPIDERMAL GROWTH FACTOR-RELATED RECEPTOR ISOFORM X1"/>
    <property type="match status" value="1"/>
</dbReference>
<keyword evidence="7 9" id="KW-0812">Transmembrane</keyword>
<dbReference type="Gene3D" id="2.10.25.10">
    <property type="entry name" value="Laminin"/>
    <property type="match status" value="1"/>
</dbReference>
<dbReference type="PROSITE" id="PS00010">
    <property type="entry name" value="ASX_HYDROXYL"/>
    <property type="match status" value="1"/>
</dbReference>
<dbReference type="InterPro" id="IPR032675">
    <property type="entry name" value="LRR_dom_sf"/>
</dbReference>
<dbReference type="PROSITE" id="PS50026">
    <property type="entry name" value="EGF_3"/>
    <property type="match status" value="1"/>
</dbReference>
<dbReference type="Proteomes" id="UP000762676">
    <property type="component" value="Unassembled WGS sequence"/>
</dbReference>
<dbReference type="SMART" id="SM00051">
    <property type="entry name" value="DSL"/>
    <property type="match status" value="1"/>
</dbReference>
<organism evidence="12 13">
    <name type="scientific">Elysia marginata</name>
    <dbReference type="NCBI Taxonomy" id="1093978"/>
    <lineage>
        <taxon>Eukaryota</taxon>
        <taxon>Metazoa</taxon>
        <taxon>Spiralia</taxon>
        <taxon>Lophotrochozoa</taxon>
        <taxon>Mollusca</taxon>
        <taxon>Gastropoda</taxon>
        <taxon>Heterobranchia</taxon>
        <taxon>Euthyneura</taxon>
        <taxon>Panpulmonata</taxon>
        <taxon>Sacoglossa</taxon>
        <taxon>Placobranchoidea</taxon>
        <taxon>Plakobranchidae</taxon>
        <taxon>Elysia</taxon>
    </lineage>
</organism>
<dbReference type="PROSITE" id="PS00022">
    <property type="entry name" value="EGF_1"/>
    <property type="match status" value="1"/>
</dbReference>
<dbReference type="GO" id="GO:0007154">
    <property type="term" value="P:cell communication"/>
    <property type="evidence" value="ECO:0007669"/>
    <property type="project" value="InterPro"/>
</dbReference>
<keyword evidence="2 5" id="KW-0245">EGF-like domain</keyword>
<feature type="disulfide bond" evidence="6">
    <location>
        <begin position="98"/>
        <end position="107"/>
    </location>
</feature>
<accession>A0AAV4HIL6</accession>
<evidence type="ECO:0000256" key="6">
    <source>
        <dbReference type="PROSITE-ProRule" id="PRU00377"/>
    </source>
</evidence>
<comment type="subcellular location">
    <subcellularLocation>
        <location evidence="7">Membrane</location>
        <topology evidence="7">Single-pass type I membrane protein</topology>
    </subcellularLocation>
</comment>
<dbReference type="SUPFAM" id="SSF52058">
    <property type="entry name" value="L domain-like"/>
    <property type="match status" value="1"/>
</dbReference>
<dbReference type="GO" id="GO:0005112">
    <property type="term" value="F:Notch binding"/>
    <property type="evidence" value="ECO:0007669"/>
    <property type="project" value="TreeGrafter"/>
</dbReference>
<evidence type="ECO:0000256" key="1">
    <source>
        <dbReference type="ARBA" id="ARBA00022473"/>
    </source>
</evidence>
<dbReference type="CDD" id="cd00054">
    <property type="entry name" value="EGF_CA"/>
    <property type="match status" value="1"/>
</dbReference>
<comment type="caution">
    <text evidence="12">The sequence shown here is derived from an EMBL/GenBank/DDBJ whole genome shotgun (WGS) entry which is preliminary data.</text>
</comment>
<dbReference type="EMBL" id="BMAT01002032">
    <property type="protein sequence ID" value="GFR97464.1"/>
    <property type="molecule type" value="Genomic_DNA"/>
</dbReference>
<evidence type="ECO:0000256" key="4">
    <source>
        <dbReference type="ARBA" id="ARBA00023157"/>
    </source>
</evidence>
<dbReference type="SUPFAM" id="SSF57196">
    <property type="entry name" value="EGF/Laminin"/>
    <property type="match status" value="1"/>
</dbReference>
<keyword evidence="13" id="KW-1185">Reference proteome</keyword>
<sequence>MYDKNSFVLNKRIGTLKTKSPTLIVIIKKFVPGDINFRILASDVTASKALIGTSRAPIASFSFVIDWMDTFYSHDDHWRQMILTDAYSELGLDVLHQCVRHYFGPTCSKYCKPNYQYTCLNNGSKNCTDGWQGSDCDDLVPYCTSGLCLNGGSCSNIHLGYTCFCHVSYLGPNCETKVTTTIPNRPHPVGITDPLTLTSKPTTSTPKLLLLTTLKSNTAASDPGLYVFNISKNAVSSSTVPTAVSDPALPVLNISKNAVSTSTVPTAVSDPAALTVLNISKNTVSTSTIPTAVSDPAFPVLNISKNAVSIPTALTVLNISKNTVVSTSTVPAAVSDPALTVLHISNKTVSILAPKYASKDRSKTTTLAVSVSVGLILLAASLSAAAFILYKVKKHKIRSKVQPSPSPPLTHKESLATKVENP</sequence>
<dbReference type="AlphaFoldDB" id="A0AAV4HIL6"/>
<evidence type="ECO:0000256" key="7">
    <source>
        <dbReference type="RuleBase" id="RU280815"/>
    </source>
</evidence>
<feature type="region of interest" description="Disordered" evidence="8">
    <location>
        <begin position="400"/>
        <end position="422"/>
    </location>
</feature>
<proteinExistence type="predicted"/>
<keyword evidence="4 5" id="KW-1015">Disulfide bond</keyword>
<keyword evidence="7 9" id="KW-1133">Transmembrane helix</keyword>
<gene>
    <name evidence="12" type="ORF">ElyMa_000993600</name>
</gene>
<evidence type="ECO:0000256" key="9">
    <source>
        <dbReference type="SAM" id="Phobius"/>
    </source>
</evidence>
<protein>
    <recommendedName>
        <fullName evidence="7">Delta-like protein</fullName>
    </recommendedName>
</protein>